<sequence>MIKLKRNDKIGLIFFLAFIISMSLIWLFEERFDQEQWRSNPGKRYKMAKNIIEQDLLDNKSKEEVIQILGQPVTAESSDKNILIYQLGTPPSFFDEEPQELIIVLKDSKVIHVSVNQEE</sequence>
<dbReference type="Proteomes" id="UP001198402">
    <property type="component" value="Unassembled WGS sequence"/>
</dbReference>
<evidence type="ECO:0000313" key="3">
    <source>
        <dbReference type="Proteomes" id="UP001198402"/>
    </source>
</evidence>
<organism evidence="2 3">
    <name type="scientific">Winogradskyella vincentii</name>
    <dbReference type="NCBI Taxonomy" id="2877122"/>
    <lineage>
        <taxon>Bacteria</taxon>
        <taxon>Pseudomonadati</taxon>
        <taxon>Bacteroidota</taxon>
        <taxon>Flavobacteriia</taxon>
        <taxon>Flavobacteriales</taxon>
        <taxon>Flavobacteriaceae</taxon>
        <taxon>Winogradskyella</taxon>
    </lineage>
</organism>
<keyword evidence="1" id="KW-1133">Transmembrane helix</keyword>
<evidence type="ECO:0000256" key="1">
    <source>
        <dbReference type="SAM" id="Phobius"/>
    </source>
</evidence>
<comment type="caution">
    <text evidence="2">The sequence shown here is derived from an EMBL/GenBank/DDBJ whole genome shotgun (WGS) entry which is preliminary data.</text>
</comment>
<name>A0ABS7XWV4_9FLAO</name>
<keyword evidence="3" id="KW-1185">Reference proteome</keyword>
<evidence type="ECO:0000313" key="2">
    <source>
        <dbReference type="EMBL" id="MCA0152141.1"/>
    </source>
</evidence>
<accession>A0ABS7XWV4</accession>
<reference evidence="3" key="1">
    <citation type="submission" date="2023-07" db="EMBL/GenBank/DDBJ databases">
        <authorList>
            <person name="Yue Y."/>
        </authorList>
    </citation>
    <scope>NUCLEOTIDE SEQUENCE [LARGE SCALE GENOMIC DNA]</scope>
    <source>
        <strain evidence="3">2Y89</strain>
    </source>
</reference>
<feature type="transmembrane region" description="Helical" evidence="1">
    <location>
        <begin position="12"/>
        <end position="28"/>
    </location>
</feature>
<proteinExistence type="predicted"/>
<dbReference type="RefSeq" id="WP_224477080.1">
    <property type="nucleotide sequence ID" value="NZ_JAIUJS010000001.1"/>
</dbReference>
<protein>
    <recommendedName>
        <fullName evidence="4">SmpA / OmlA family protein</fullName>
    </recommendedName>
</protein>
<evidence type="ECO:0008006" key="4">
    <source>
        <dbReference type="Google" id="ProtNLM"/>
    </source>
</evidence>
<dbReference type="EMBL" id="JAIUJS010000001">
    <property type="protein sequence ID" value="MCA0152141.1"/>
    <property type="molecule type" value="Genomic_DNA"/>
</dbReference>
<gene>
    <name evidence="2" type="ORF">LBV24_02865</name>
</gene>
<keyword evidence="1" id="KW-0472">Membrane</keyword>
<keyword evidence="1" id="KW-0812">Transmembrane</keyword>